<evidence type="ECO:0000259" key="2">
    <source>
        <dbReference type="Pfam" id="PF13860"/>
    </source>
</evidence>
<feature type="region of interest" description="Disordered" evidence="1">
    <location>
        <begin position="1"/>
        <end position="21"/>
    </location>
</feature>
<gene>
    <name evidence="3" type="ORF">AMJ82_09160</name>
</gene>
<dbReference type="NCBIfam" id="TIGR04183">
    <property type="entry name" value="Por_Secre_tail"/>
    <property type="match status" value="1"/>
</dbReference>
<evidence type="ECO:0000256" key="1">
    <source>
        <dbReference type="SAM" id="MobiDB-lite"/>
    </source>
</evidence>
<dbReference type="Gene3D" id="2.60.40.4070">
    <property type="match status" value="1"/>
</dbReference>
<dbReference type="EMBL" id="LJUI01000092">
    <property type="protein sequence ID" value="KPK68081.1"/>
    <property type="molecule type" value="Genomic_DNA"/>
</dbReference>
<protein>
    <recommendedName>
        <fullName evidence="2">FlgD/Vpr Ig-like domain-containing protein</fullName>
    </recommendedName>
</protein>
<reference evidence="3 4" key="1">
    <citation type="journal article" date="2015" name="Microbiome">
        <title>Genomic resolution of linkages in carbon, nitrogen, and sulfur cycling among widespread estuary sediment bacteria.</title>
        <authorList>
            <person name="Baker B.J."/>
            <person name="Lazar C.S."/>
            <person name="Teske A.P."/>
            <person name="Dick G.J."/>
        </authorList>
    </citation>
    <scope>NUCLEOTIDE SEQUENCE [LARGE SCALE GENOMIC DNA]</scope>
    <source>
        <strain evidence="3">SM23_40</strain>
    </source>
</reference>
<sequence>MVHVSGGYGEEPRPGLRYLGQNSPNPFRAMTTIRYALPDARWVTLSIYDVRGALVRRLISGTVSAGAHQVMWDGRDGRGREVASGIYFYHLEAGEQSETKRMVLVR</sequence>
<proteinExistence type="predicted"/>
<dbReference type="Proteomes" id="UP000051717">
    <property type="component" value="Unassembled WGS sequence"/>
</dbReference>
<feature type="domain" description="FlgD/Vpr Ig-like" evidence="2">
    <location>
        <begin position="34"/>
        <end position="93"/>
    </location>
</feature>
<evidence type="ECO:0000313" key="4">
    <source>
        <dbReference type="Proteomes" id="UP000051717"/>
    </source>
</evidence>
<dbReference type="InterPro" id="IPR025965">
    <property type="entry name" value="FlgD/Vpr_Ig-like"/>
</dbReference>
<accession>A0A0S8G683</accession>
<evidence type="ECO:0000313" key="3">
    <source>
        <dbReference type="EMBL" id="KPK68081.1"/>
    </source>
</evidence>
<dbReference type="Pfam" id="PF13860">
    <property type="entry name" value="FlgD_ig"/>
    <property type="match status" value="1"/>
</dbReference>
<comment type="caution">
    <text evidence="3">The sequence shown here is derived from an EMBL/GenBank/DDBJ whole genome shotgun (WGS) entry which is preliminary data.</text>
</comment>
<dbReference type="AlphaFoldDB" id="A0A0S8G683"/>
<name>A0A0S8G683_UNCT6</name>
<organism evidence="3 4">
    <name type="scientific">candidate division TA06 bacterium SM23_40</name>
    <dbReference type="NCBI Taxonomy" id="1703774"/>
    <lineage>
        <taxon>Bacteria</taxon>
        <taxon>Bacteria division TA06</taxon>
    </lineage>
</organism>
<dbReference type="InterPro" id="IPR026444">
    <property type="entry name" value="Secre_tail"/>
</dbReference>